<dbReference type="GO" id="GO:0055085">
    <property type="term" value="P:transmembrane transport"/>
    <property type="evidence" value="ECO:0007669"/>
    <property type="project" value="InterPro"/>
</dbReference>
<feature type="transmembrane region" description="Helical" evidence="5">
    <location>
        <begin position="134"/>
        <end position="153"/>
    </location>
</feature>
<dbReference type="Pfam" id="PF00528">
    <property type="entry name" value="BPD_transp_1"/>
    <property type="match status" value="1"/>
</dbReference>
<gene>
    <name evidence="7" type="ORF">IG193_02475</name>
</gene>
<comment type="subcellular location">
    <subcellularLocation>
        <location evidence="5">Cell membrane</location>
        <topology evidence="5">Multi-pass membrane protein</topology>
    </subcellularLocation>
    <subcellularLocation>
        <location evidence="1">Membrane</location>
        <topology evidence="1">Multi-pass membrane protein</topology>
    </subcellularLocation>
</comment>
<keyword evidence="3 5" id="KW-1133">Transmembrane helix</keyword>
<dbReference type="InParanoid" id="A0A7L9FI02"/>
<keyword evidence="4 5" id="KW-0472">Membrane</keyword>
<evidence type="ECO:0000256" key="5">
    <source>
        <dbReference type="RuleBase" id="RU363032"/>
    </source>
</evidence>
<proteinExistence type="inferred from homology"/>
<feature type="transmembrane region" description="Helical" evidence="5">
    <location>
        <begin position="250"/>
        <end position="269"/>
    </location>
</feature>
<organism evidence="7 8">
    <name type="scientific">Infirmifilum lucidum</name>
    <dbReference type="NCBI Taxonomy" id="2776706"/>
    <lineage>
        <taxon>Archaea</taxon>
        <taxon>Thermoproteota</taxon>
        <taxon>Thermoprotei</taxon>
        <taxon>Thermofilales</taxon>
        <taxon>Thermofilaceae</taxon>
        <taxon>Infirmifilum</taxon>
    </lineage>
</organism>
<keyword evidence="2 5" id="KW-0812">Transmembrane</keyword>
<dbReference type="AlphaFoldDB" id="A0A7L9FI02"/>
<dbReference type="GO" id="GO:0005886">
    <property type="term" value="C:plasma membrane"/>
    <property type="evidence" value="ECO:0007669"/>
    <property type="project" value="UniProtKB-SubCell"/>
</dbReference>
<dbReference type="KEGG" id="thel:IG193_02475"/>
<comment type="similarity">
    <text evidence="5">Belongs to the binding-protein-dependent transport system permease family.</text>
</comment>
<evidence type="ECO:0000313" key="8">
    <source>
        <dbReference type="Proteomes" id="UP000594121"/>
    </source>
</evidence>
<reference evidence="7 8" key="1">
    <citation type="submission" date="2020-10" db="EMBL/GenBank/DDBJ databases">
        <title>Thermofilum lucidum 3507LT sp. nov. a novel member of Thermofilaceae family isolated from Chile hot spring, and proposal of description order Thermofilales.</title>
        <authorList>
            <person name="Zayulina K.S."/>
            <person name="Elcheninov A.G."/>
            <person name="Toshchakov S.V."/>
            <person name="Kublanov I.V."/>
        </authorList>
    </citation>
    <scope>NUCLEOTIDE SEQUENCE [LARGE SCALE GENOMIC DNA]</scope>
    <source>
        <strain evidence="7 8">3507LT</strain>
    </source>
</reference>
<protein>
    <submittedName>
        <fullName evidence="7">ABC transporter permease subunit</fullName>
    </submittedName>
</protein>
<dbReference type="RefSeq" id="WP_192819319.1">
    <property type="nucleotide sequence ID" value="NZ_CP062310.1"/>
</dbReference>
<dbReference type="InterPro" id="IPR035906">
    <property type="entry name" value="MetI-like_sf"/>
</dbReference>
<name>A0A7L9FI02_9CREN</name>
<evidence type="ECO:0000313" key="7">
    <source>
        <dbReference type="EMBL" id="QOJ79347.1"/>
    </source>
</evidence>
<dbReference type="SUPFAM" id="SSF161098">
    <property type="entry name" value="MetI-like"/>
    <property type="match status" value="1"/>
</dbReference>
<dbReference type="CDD" id="cd06261">
    <property type="entry name" value="TM_PBP2"/>
    <property type="match status" value="1"/>
</dbReference>
<dbReference type="Gene3D" id="1.10.3720.10">
    <property type="entry name" value="MetI-like"/>
    <property type="match status" value="1"/>
</dbReference>
<evidence type="ECO:0000259" key="6">
    <source>
        <dbReference type="PROSITE" id="PS50928"/>
    </source>
</evidence>
<feature type="transmembrane region" description="Helical" evidence="5">
    <location>
        <begin position="182"/>
        <end position="206"/>
    </location>
</feature>
<dbReference type="PROSITE" id="PS50928">
    <property type="entry name" value="ABC_TM1"/>
    <property type="match status" value="1"/>
</dbReference>
<dbReference type="PANTHER" id="PTHR42922:SF1">
    <property type="entry name" value="PHOSPHATE TRANSPORT SYSTEM PERMEASE PROTEIN PSTA"/>
    <property type="match status" value="1"/>
</dbReference>
<keyword evidence="5" id="KW-0813">Transport</keyword>
<sequence length="279" mass="29458">MRIGRLLLDRAFLVFASLATLTFLSSVTHIAAVSLARATTAFVSEGIKVLVAPPGPPGGELGGIGPILVGTLFVAGLALFLAAPLGVVVGVYLSETREGLLPSVLSLVVYMLSEIPTIVIGLFVFSVICVPMKSYSALAGATSLAIAILPFIVTQVREAINSIPPDYREAAYSLGLPRWKTVWLILVPMARPGVLSGILLGLMKALGETAPVLLTAGFALYGFYGLTGPSNTLSLAIYRFSVTPYENYRALAWTAASILLVSSVVLSYATRRLAGRVRF</sequence>
<dbReference type="PANTHER" id="PTHR42922">
    <property type="entry name" value="PHOSPHATE TRANSPORT SYSTEM PERMEASE PROTEIN PSTA"/>
    <property type="match status" value="1"/>
</dbReference>
<dbReference type="FunCoup" id="A0A7L9FI02">
    <property type="interactions" value="19"/>
</dbReference>
<evidence type="ECO:0000256" key="1">
    <source>
        <dbReference type="ARBA" id="ARBA00004141"/>
    </source>
</evidence>
<feature type="transmembrane region" description="Helical" evidence="5">
    <location>
        <begin position="105"/>
        <end position="128"/>
    </location>
</feature>
<feature type="transmembrane region" description="Helical" evidence="5">
    <location>
        <begin position="67"/>
        <end position="93"/>
    </location>
</feature>
<dbReference type="Proteomes" id="UP000594121">
    <property type="component" value="Chromosome"/>
</dbReference>
<feature type="transmembrane region" description="Helical" evidence="5">
    <location>
        <begin position="218"/>
        <end position="238"/>
    </location>
</feature>
<dbReference type="InterPro" id="IPR051408">
    <property type="entry name" value="Phosphate_transprt_permease"/>
</dbReference>
<dbReference type="InterPro" id="IPR000515">
    <property type="entry name" value="MetI-like"/>
</dbReference>
<evidence type="ECO:0000256" key="2">
    <source>
        <dbReference type="ARBA" id="ARBA00022692"/>
    </source>
</evidence>
<evidence type="ECO:0000256" key="3">
    <source>
        <dbReference type="ARBA" id="ARBA00022989"/>
    </source>
</evidence>
<dbReference type="GeneID" id="59148725"/>
<accession>A0A7L9FI02</accession>
<dbReference type="EMBL" id="CP062310">
    <property type="protein sequence ID" value="QOJ79347.1"/>
    <property type="molecule type" value="Genomic_DNA"/>
</dbReference>
<keyword evidence="8" id="KW-1185">Reference proteome</keyword>
<evidence type="ECO:0000256" key="4">
    <source>
        <dbReference type="ARBA" id="ARBA00023136"/>
    </source>
</evidence>
<feature type="domain" description="ABC transmembrane type-1" evidence="6">
    <location>
        <begin position="68"/>
        <end position="270"/>
    </location>
</feature>